<keyword evidence="4" id="KW-1185">Reference proteome</keyword>
<gene>
    <name evidence="3" type="ORF">DM02DRAFT_675824</name>
</gene>
<name>A0A2V1DCJ0_9PLEO</name>
<dbReference type="PANTHER" id="PTHR28019:SF3">
    <property type="entry name" value="INTEGRAL MEMBRANE PROTEIN (AFU_ORTHOLOGUE AFUA_6G07470)"/>
    <property type="match status" value="1"/>
</dbReference>
<protein>
    <submittedName>
        <fullName evidence="3">Integral membrane protein-like protein</fullName>
    </submittedName>
</protein>
<dbReference type="Proteomes" id="UP000244855">
    <property type="component" value="Unassembled WGS sequence"/>
</dbReference>
<dbReference type="GO" id="GO:0051285">
    <property type="term" value="C:cell cortex of cell tip"/>
    <property type="evidence" value="ECO:0007669"/>
    <property type="project" value="TreeGrafter"/>
</dbReference>
<dbReference type="InterPro" id="IPR009571">
    <property type="entry name" value="SUR7/Rim9-like_fungi"/>
</dbReference>
<feature type="region of interest" description="Disordered" evidence="1">
    <location>
        <begin position="287"/>
        <end position="311"/>
    </location>
</feature>
<dbReference type="InterPro" id="IPR052413">
    <property type="entry name" value="SUR7_domain"/>
</dbReference>
<dbReference type="OrthoDB" id="4480814at2759"/>
<evidence type="ECO:0000256" key="2">
    <source>
        <dbReference type="SAM" id="Phobius"/>
    </source>
</evidence>
<keyword evidence="2" id="KW-0812">Transmembrane</keyword>
<dbReference type="PANTHER" id="PTHR28019">
    <property type="entry name" value="CELL MEMBRANE PROTEIN YLR413W-RELATED"/>
    <property type="match status" value="1"/>
</dbReference>
<feature type="transmembrane region" description="Helical" evidence="2">
    <location>
        <begin position="233"/>
        <end position="253"/>
    </location>
</feature>
<reference evidence="3 4" key="1">
    <citation type="journal article" date="2018" name="Sci. Rep.">
        <title>Comparative genomics provides insights into the lifestyle and reveals functional heterogeneity of dark septate endophytic fungi.</title>
        <authorList>
            <person name="Knapp D.G."/>
            <person name="Nemeth J.B."/>
            <person name="Barry K."/>
            <person name="Hainaut M."/>
            <person name="Henrissat B."/>
            <person name="Johnson J."/>
            <person name="Kuo A."/>
            <person name="Lim J.H.P."/>
            <person name="Lipzen A."/>
            <person name="Nolan M."/>
            <person name="Ohm R.A."/>
            <person name="Tamas L."/>
            <person name="Grigoriev I.V."/>
            <person name="Spatafora J.W."/>
            <person name="Nagy L.G."/>
            <person name="Kovacs G.M."/>
        </authorList>
    </citation>
    <scope>NUCLEOTIDE SEQUENCE [LARGE SCALE GENOMIC DNA]</scope>
    <source>
        <strain evidence="3 4">DSE2036</strain>
    </source>
</reference>
<dbReference type="GO" id="GO:0005886">
    <property type="term" value="C:plasma membrane"/>
    <property type="evidence" value="ECO:0007669"/>
    <property type="project" value="InterPro"/>
</dbReference>
<feature type="transmembrane region" description="Helical" evidence="2">
    <location>
        <begin position="6"/>
        <end position="29"/>
    </location>
</feature>
<sequence>MGKIGRFAAIFIPMGLTIASLICLIVVCVGQSNKSMDLSNDLFFFKAITKDFKSDPDFKVENLPKNVQFNNDLFKALQGSAKSNKLADYYKVGIRGHCEGKIENNKEVVTSCSKPANYYWFNPIEVWQLDETAAQKLFPDEMKNALESYRKVSKWMVTAFGLALAATALEILIGITALFSRWGSLATTVISCFSSGFTFAAALTITLLYTSLVGVFETVLKPYNIKASMGSKMLGVLWLAVAFSLGSGFFWLFSVCCCSGKSDKKKVSVEKTPYTYERVASPYMGASGNPHQAHPTPAHGGSGAKFEPYRH</sequence>
<keyword evidence="2" id="KW-0472">Membrane</keyword>
<organism evidence="3 4">
    <name type="scientific">Periconia macrospinosa</name>
    <dbReference type="NCBI Taxonomy" id="97972"/>
    <lineage>
        <taxon>Eukaryota</taxon>
        <taxon>Fungi</taxon>
        <taxon>Dikarya</taxon>
        <taxon>Ascomycota</taxon>
        <taxon>Pezizomycotina</taxon>
        <taxon>Dothideomycetes</taxon>
        <taxon>Pleosporomycetidae</taxon>
        <taxon>Pleosporales</taxon>
        <taxon>Massarineae</taxon>
        <taxon>Periconiaceae</taxon>
        <taxon>Periconia</taxon>
    </lineage>
</organism>
<keyword evidence="2" id="KW-1133">Transmembrane helix</keyword>
<evidence type="ECO:0000313" key="4">
    <source>
        <dbReference type="Proteomes" id="UP000244855"/>
    </source>
</evidence>
<evidence type="ECO:0000313" key="3">
    <source>
        <dbReference type="EMBL" id="PVH94939.1"/>
    </source>
</evidence>
<dbReference type="Pfam" id="PF06687">
    <property type="entry name" value="SUR7"/>
    <property type="match status" value="1"/>
</dbReference>
<dbReference type="EMBL" id="KZ805514">
    <property type="protein sequence ID" value="PVH94939.1"/>
    <property type="molecule type" value="Genomic_DNA"/>
</dbReference>
<accession>A0A2V1DCJ0</accession>
<feature type="transmembrane region" description="Helical" evidence="2">
    <location>
        <begin position="155"/>
        <end position="179"/>
    </location>
</feature>
<proteinExistence type="predicted"/>
<dbReference type="GO" id="GO:0031505">
    <property type="term" value="P:fungal-type cell wall organization"/>
    <property type="evidence" value="ECO:0007669"/>
    <property type="project" value="TreeGrafter"/>
</dbReference>
<evidence type="ECO:0000256" key="1">
    <source>
        <dbReference type="SAM" id="MobiDB-lite"/>
    </source>
</evidence>
<feature type="transmembrane region" description="Helical" evidence="2">
    <location>
        <begin position="185"/>
        <end position="212"/>
    </location>
</feature>
<dbReference type="AlphaFoldDB" id="A0A2V1DCJ0"/>